<name>A0A699Q0C7_TANCI</name>
<protein>
    <submittedName>
        <fullName evidence="1">Uncharacterized protein</fullName>
    </submittedName>
</protein>
<organism evidence="1">
    <name type="scientific">Tanacetum cinerariifolium</name>
    <name type="common">Dalmatian daisy</name>
    <name type="synonym">Chrysanthemum cinerariifolium</name>
    <dbReference type="NCBI Taxonomy" id="118510"/>
    <lineage>
        <taxon>Eukaryota</taxon>
        <taxon>Viridiplantae</taxon>
        <taxon>Streptophyta</taxon>
        <taxon>Embryophyta</taxon>
        <taxon>Tracheophyta</taxon>
        <taxon>Spermatophyta</taxon>
        <taxon>Magnoliopsida</taxon>
        <taxon>eudicotyledons</taxon>
        <taxon>Gunneridae</taxon>
        <taxon>Pentapetalae</taxon>
        <taxon>asterids</taxon>
        <taxon>campanulids</taxon>
        <taxon>Asterales</taxon>
        <taxon>Asteraceae</taxon>
        <taxon>Asteroideae</taxon>
        <taxon>Anthemideae</taxon>
        <taxon>Anthemidinae</taxon>
        <taxon>Tanacetum</taxon>
    </lineage>
</organism>
<gene>
    <name evidence="1" type="ORF">Tci_829706</name>
</gene>
<dbReference type="EMBL" id="BKCJ010974837">
    <property type="protein sequence ID" value="GFC57736.1"/>
    <property type="molecule type" value="Genomic_DNA"/>
</dbReference>
<evidence type="ECO:0000313" key="1">
    <source>
        <dbReference type="EMBL" id="GFC57736.1"/>
    </source>
</evidence>
<dbReference type="AlphaFoldDB" id="A0A699Q0C7"/>
<accession>A0A699Q0C7</accession>
<sequence>MTRPLVVLKLVYPRTYRLSMLCLISLLAGISEMDRLINMFCLISLAPECHITNVTIELARKDDQKHAIEAFHVVKIFLSNREKALRDYGCANC</sequence>
<comment type="caution">
    <text evidence="1">The sequence shown here is derived from an EMBL/GenBank/DDBJ whole genome shotgun (WGS) entry which is preliminary data.</text>
</comment>
<proteinExistence type="predicted"/>
<reference evidence="1" key="1">
    <citation type="journal article" date="2019" name="Sci. Rep.">
        <title>Draft genome of Tanacetum cinerariifolium, the natural source of mosquito coil.</title>
        <authorList>
            <person name="Yamashiro T."/>
            <person name="Shiraishi A."/>
            <person name="Satake H."/>
            <person name="Nakayama K."/>
        </authorList>
    </citation>
    <scope>NUCLEOTIDE SEQUENCE</scope>
</reference>